<reference evidence="1" key="1">
    <citation type="submission" date="2021-04" db="EMBL/GenBank/DDBJ databases">
        <title>Genome Sequence and Comparative Genome Analysis of Pseudomonas syringae pv. syringae strains EC33 and LMG5496 isolated from Citrus plants from Tunisia and Greece.</title>
        <authorList>
            <person name="Abdellatif E."/>
            <person name="Baeyen S."/>
        </authorList>
    </citation>
    <scope>NUCLEOTIDE SEQUENCE</scope>
    <source>
        <strain evidence="1">LMG 5496</strain>
    </source>
</reference>
<dbReference type="Proteomes" id="UP001220207">
    <property type="component" value="Unassembled WGS sequence"/>
</dbReference>
<protein>
    <submittedName>
        <fullName evidence="1">Uncharacterized protein</fullName>
    </submittedName>
</protein>
<dbReference type="AlphaFoldDB" id="A0AB35JTD7"/>
<name>A0AB35JTD7_PSESY</name>
<dbReference type="EMBL" id="JAGSOW010000012">
    <property type="protein sequence ID" value="MDC3738124.1"/>
    <property type="molecule type" value="Genomic_DNA"/>
</dbReference>
<proteinExistence type="predicted"/>
<organism evidence="1 2">
    <name type="scientific">Pseudomonas syringae pv. syringae</name>
    <dbReference type="NCBI Taxonomy" id="321"/>
    <lineage>
        <taxon>Bacteria</taxon>
        <taxon>Pseudomonadati</taxon>
        <taxon>Pseudomonadota</taxon>
        <taxon>Gammaproteobacteria</taxon>
        <taxon>Pseudomonadales</taxon>
        <taxon>Pseudomonadaceae</taxon>
        <taxon>Pseudomonas</taxon>
        <taxon>Pseudomonas syringae</taxon>
    </lineage>
</organism>
<dbReference type="RefSeq" id="WP_272235194.1">
    <property type="nucleotide sequence ID" value="NZ_JAGSOW010000012.1"/>
</dbReference>
<gene>
    <name evidence="1" type="ORF">KDL27_20250</name>
</gene>
<sequence length="262" mass="29996">MTLVAAWVRQYGKTKELYVASDSRLSGGRAWDIGTKVLDLGRGDSVIAFAGSTANAYPLMLQLQTAVRMHPKTRSRAYELTELKGHVLRIFNAMWKSITNLPVGQKTPDPAEVSFILAGYSCKTQSFKIWTVYFHEQSNEFQFREASKHRKKGGGNKYFAFIGDDANLAKERTYEILGERHRVDAVGMVMEPFEVLVEYIRDATKPYIGGCPQIYKVYTHLNTLPYNIYWPSRASKTIAFGGRPLLPYEKMNIWQLIRIHWK</sequence>
<evidence type="ECO:0000313" key="1">
    <source>
        <dbReference type="EMBL" id="MDC3738124.1"/>
    </source>
</evidence>
<dbReference type="SUPFAM" id="SSF56235">
    <property type="entry name" value="N-terminal nucleophile aminohydrolases (Ntn hydrolases)"/>
    <property type="match status" value="1"/>
</dbReference>
<evidence type="ECO:0000313" key="2">
    <source>
        <dbReference type="Proteomes" id="UP001220207"/>
    </source>
</evidence>
<accession>A0AB35JTD7</accession>
<dbReference type="InterPro" id="IPR029055">
    <property type="entry name" value="Ntn_hydrolases_N"/>
</dbReference>
<comment type="caution">
    <text evidence="1">The sequence shown here is derived from an EMBL/GenBank/DDBJ whole genome shotgun (WGS) entry which is preliminary data.</text>
</comment>